<sequence length="794" mass="90144">MANHIWVISSCDESTGHLTRNFQIESRFPNSQQVCAYFRKNAKLSSKYARLVNSPLKTRSLVRMVGYELYSQLKTVYRRVEVPTATISFTEDKQNSSMIAMSWRPLPNQLIDVRRVFVRYSDIKRSRISSIRLLNHLVTTQLRYLWSIRGFLYTVASNVHIVPNTAFIIIVNNITSVFDTDASLPCNQDLFESRIFKKESKWTRKGLSAGLLQSFRSAYASRHSVRRFGQRLTTITPLTSISSHILQRLQPGTVGITRSSCWKTSRTNSTQTLRNLSFIPLCQAKGSSTTTDHCVRRASHSTAASVRPTSVTKVNTYKSVFVRKARFLKIIPESPKPNGTLKLNQNRSREGAKYPGQSFSQFSNGRRVFRHATEARPAMMGVHQTPIRQSGSIPGDRFLLVETTGHIIRRRIRFLKTTSECQTLAGDHQLRQNRFRKATKFPEPKQPDVNLTFVEPISGDVNARVTGPTLEAKTLYEAISGWIVGRLSDVSNGGKTVDYLTANCRLFGLSWYQEDNCTPKLSQLAANGNLIPEARLADKASVHKNNTTLPDFQPGCSLIKRRSLLAFNALEQVVLLRLIPTTCGHLILIASEGDLTLWWTNFSCREIEKQQTPLSSGLSTGKSCYDFAQRLWRATCHWWSRIISLSSAFFRGSCAYGFYIGYDEISVFYPFIETHEHNLYDESITVFQLRTDYWVLKPTTLSAPKDLSDSPTIITSDGEKKHCIKGNIWFYQEGSCQRVHDDFLLGRYSLSSFSTIRNISSVFVDHRSAYHNMASERMLPKGKFNLVFSPSLVI</sequence>
<accession>G7Y4I7</accession>
<reference key="2">
    <citation type="submission" date="2011-10" db="EMBL/GenBank/DDBJ databases">
        <title>The genome and transcriptome sequence of Clonorchis sinensis provide insights into the carcinogenic liver fluke.</title>
        <authorList>
            <person name="Wang X."/>
            <person name="Huang Y."/>
            <person name="Chen W."/>
            <person name="Liu H."/>
            <person name="Guo L."/>
            <person name="Chen Y."/>
            <person name="Luo F."/>
            <person name="Zhou W."/>
            <person name="Sun J."/>
            <person name="Mao Q."/>
            <person name="Liang P."/>
            <person name="Zhou C."/>
            <person name="Tian Y."/>
            <person name="Men J."/>
            <person name="Lv X."/>
            <person name="Huang L."/>
            <person name="Zhou J."/>
            <person name="Hu Y."/>
            <person name="Li R."/>
            <person name="Zhang F."/>
            <person name="Lei H."/>
            <person name="Li X."/>
            <person name="Hu X."/>
            <person name="Liang C."/>
            <person name="Xu J."/>
            <person name="Wu Z."/>
            <person name="Yu X."/>
        </authorList>
    </citation>
    <scope>NUCLEOTIDE SEQUENCE</scope>
    <source>
        <strain>Henan</strain>
    </source>
</reference>
<dbReference type="EMBL" id="DF142858">
    <property type="protein sequence ID" value="GAA47873.1"/>
    <property type="molecule type" value="Genomic_DNA"/>
</dbReference>
<evidence type="ECO:0000313" key="2">
    <source>
        <dbReference type="EMBL" id="GAA47873.1"/>
    </source>
</evidence>
<proteinExistence type="predicted"/>
<gene>
    <name evidence="2" type="ORF">CLF_100910</name>
</gene>
<evidence type="ECO:0000313" key="3">
    <source>
        <dbReference type="Proteomes" id="UP000008909"/>
    </source>
</evidence>
<dbReference type="AlphaFoldDB" id="G7Y4I7"/>
<organism evidence="2 3">
    <name type="scientific">Clonorchis sinensis</name>
    <name type="common">Chinese liver fluke</name>
    <dbReference type="NCBI Taxonomy" id="79923"/>
    <lineage>
        <taxon>Eukaryota</taxon>
        <taxon>Metazoa</taxon>
        <taxon>Spiralia</taxon>
        <taxon>Lophotrochozoa</taxon>
        <taxon>Platyhelminthes</taxon>
        <taxon>Trematoda</taxon>
        <taxon>Digenea</taxon>
        <taxon>Opisthorchiida</taxon>
        <taxon>Opisthorchiata</taxon>
        <taxon>Opisthorchiidae</taxon>
        <taxon>Clonorchis</taxon>
    </lineage>
</organism>
<name>G7Y4I7_CLOSI</name>
<dbReference type="Proteomes" id="UP000008909">
    <property type="component" value="Unassembled WGS sequence"/>
</dbReference>
<reference evidence="2" key="1">
    <citation type="journal article" date="2011" name="Genome Biol.">
        <title>The draft genome of the carcinogenic human liver fluke Clonorchis sinensis.</title>
        <authorList>
            <person name="Wang X."/>
            <person name="Chen W."/>
            <person name="Huang Y."/>
            <person name="Sun J."/>
            <person name="Men J."/>
            <person name="Liu H."/>
            <person name="Luo F."/>
            <person name="Guo L."/>
            <person name="Lv X."/>
            <person name="Deng C."/>
            <person name="Zhou C."/>
            <person name="Fan Y."/>
            <person name="Li X."/>
            <person name="Huang L."/>
            <person name="Hu Y."/>
            <person name="Liang C."/>
            <person name="Hu X."/>
            <person name="Xu J."/>
            <person name="Yu X."/>
        </authorList>
    </citation>
    <scope>NUCLEOTIDE SEQUENCE [LARGE SCALE GENOMIC DNA]</scope>
    <source>
        <strain evidence="2">Henan</strain>
    </source>
</reference>
<evidence type="ECO:0000256" key="1">
    <source>
        <dbReference type="SAM" id="MobiDB-lite"/>
    </source>
</evidence>
<keyword evidence="3" id="KW-1185">Reference proteome</keyword>
<protein>
    <submittedName>
        <fullName evidence="2">Uncharacterized protein</fullName>
    </submittedName>
</protein>
<feature type="region of interest" description="Disordered" evidence="1">
    <location>
        <begin position="338"/>
        <end position="357"/>
    </location>
</feature>